<protein>
    <recommendedName>
        <fullName evidence="4">General glycosylation pathway protein</fullName>
    </recommendedName>
</protein>
<evidence type="ECO:0008006" key="4">
    <source>
        <dbReference type="Google" id="ProtNLM"/>
    </source>
</evidence>
<feature type="transmembrane region" description="Helical" evidence="1">
    <location>
        <begin position="90"/>
        <end position="113"/>
    </location>
</feature>
<accession>A0ABZ0S8C9</accession>
<dbReference type="Proteomes" id="UP001432180">
    <property type="component" value="Chromosome"/>
</dbReference>
<evidence type="ECO:0000313" key="2">
    <source>
        <dbReference type="EMBL" id="WPL16558.1"/>
    </source>
</evidence>
<evidence type="ECO:0000313" key="3">
    <source>
        <dbReference type="Proteomes" id="UP001432180"/>
    </source>
</evidence>
<feature type="transmembrane region" description="Helical" evidence="1">
    <location>
        <begin position="12"/>
        <end position="33"/>
    </location>
</feature>
<proteinExistence type="predicted"/>
<keyword evidence="3" id="KW-1185">Reference proteome</keyword>
<keyword evidence="1" id="KW-1133">Transmembrane helix</keyword>
<feature type="transmembrane region" description="Helical" evidence="1">
    <location>
        <begin position="119"/>
        <end position="141"/>
    </location>
</feature>
<sequence length="154" mass="16628">MHRAYLILSRVLYAFSSLVLTSISLALIAVAVVDVWEALRTGSSLKPSMLDGIGLVVVALAVFDVGKYLMEEEVLRNRELRSATEARETLTKFLVIIVIAVSLEALVFILGAANGGLRLLIYPSILLATAAAMVAALALYLRLSSSAERRLPRA</sequence>
<reference evidence="2 3" key="1">
    <citation type="journal article" date="2023" name="Microorganisms">
        <title>Thiorhodovibrio frisius and Trv. litoralis spp. nov., Two Novel Members from a Clade of Fastidious Purple Sulfur Bacteria That Exhibit Unique Red-Shifted Light-Harvesting Capabilities.</title>
        <authorList>
            <person name="Methner A."/>
            <person name="Kuzyk S.B."/>
            <person name="Petersen J."/>
            <person name="Bauer S."/>
            <person name="Brinkmann H."/>
            <person name="Sichau K."/>
            <person name="Wanner G."/>
            <person name="Wolf J."/>
            <person name="Neumann-Schaal M."/>
            <person name="Henke P."/>
            <person name="Tank M."/>
            <person name="Sproer C."/>
            <person name="Bunk B."/>
            <person name="Overmann J."/>
        </authorList>
    </citation>
    <scope>NUCLEOTIDE SEQUENCE [LARGE SCALE GENOMIC DNA]</scope>
    <source>
        <strain evidence="2 3">DSM 6702</strain>
    </source>
</reference>
<gene>
    <name evidence="2" type="ORF">Thiowin_01523</name>
</gene>
<organism evidence="2 3">
    <name type="scientific">Thiorhodovibrio winogradskyi</name>
    <dbReference type="NCBI Taxonomy" id="77007"/>
    <lineage>
        <taxon>Bacteria</taxon>
        <taxon>Pseudomonadati</taxon>
        <taxon>Pseudomonadota</taxon>
        <taxon>Gammaproteobacteria</taxon>
        <taxon>Chromatiales</taxon>
        <taxon>Chromatiaceae</taxon>
        <taxon>Thiorhodovibrio</taxon>
    </lineage>
</organism>
<feature type="transmembrane region" description="Helical" evidence="1">
    <location>
        <begin position="53"/>
        <end position="70"/>
    </location>
</feature>
<keyword evidence="1" id="KW-0812">Transmembrane</keyword>
<keyword evidence="1" id="KW-0472">Membrane</keyword>
<evidence type="ECO:0000256" key="1">
    <source>
        <dbReference type="SAM" id="Phobius"/>
    </source>
</evidence>
<dbReference type="EMBL" id="CP121472">
    <property type="protein sequence ID" value="WPL16558.1"/>
    <property type="molecule type" value="Genomic_DNA"/>
</dbReference>
<dbReference type="RefSeq" id="WP_328987110.1">
    <property type="nucleotide sequence ID" value="NZ_CP121472.1"/>
</dbReference>
<name>A0ABZ0S8C9_9GAMM</name>